<protein>
    <submittedName>
        <fullName evidence="1">Uncharacterized protein</fullName>
    </submittedName>
</protein>
<evidence type="ECO:0000313" key="1">
    <source>
        <dbReference type="EMBL" id="GAH95750.1"/>
    </source>
</evidence>
<gene>
    <name evidence="1" type="ORF">S06H3_04091</name>
</gene>
<dbReference type="EMBL" id="BARV01001400">
    <property type="protein sequence ID" value="GAH95750.1"/>
    <property type="molecule type" value="Genomic_DNA"/>
</dbReference>
<organism evidence="1">
    <name type="scientific">marine sediment metagenome</name>
    <dbReference type="NCBI Taxonomy" id="412755"/>
    <lineage>
        <taxon>unclassified sequences</taxon>
        <taxon>metagenomes</taxon>
        <taxon>ecological metagenomes</taxon>
    </lineage>
</organism>
<dbReference type="AlphaFoldDB" id="X1KQ41"/>
<name>X1KQ41_9ZZZZ</name>
<accession>X1KQ41</accession>
<sequence>MIITGSSIRELDRYLDSSNYNRTFIFGVQVDSLDDPILGRIGFSTERCIGDVVLPVSDLGPVSRYNTEGKVIVRKGEQMETAYRQIEWRWQEWRGRYDTEEQSRIVDVPYKRYPRTFIPPPSVELTIGKTATGRLAILSPRIELNASNKNSVIHIINLFLEIFGCCEAFSDSLEEMVSSPLRRLNWRILPPGKYPWPKLKSQIDRLLQYMTEGNRKVIEYRLEVINSYGPAFYAIGQAGFRGYIVLGFPDRSLFFLESMYFGNATYVFAENWETLSKMTKAEILGQDLHVDRIIHRQGWQQRVHQLFSGSRKSPRTNV</sequence>
<proteinExistence type="predicted"/>
<reference evidence="1" key="1">
    <citation type="journal article" date="2014" name="Front. Microbiol.">
        <title>High frequency of phylogenetically diverse reductive dehalogenase-homologous genes in deep subseafloor sedimentary metagenomes.</title>
        <authorList>
            <person name="Kawai M."/>
            <person name="Futagami T."/>
            <person name="Toyoda A."/>
            <person name="Takaki Y."/>
            <person name="Nishi S."/>
            <person name="Hori S."/>
            <person name="Arai W."/>
            <person name="Tsubouchi T."/>
            <person name="Morono Y."/>
            <person name="Uchiyama I."/>
            <person name="Ito T."/>
            <person name="Fujiyama A."/>
            <person name="Inagaki F."/>
            <person name="Takami H."/>
        </authorList>
    </citation>
    <scope>NUCLEOTIDE SEQUENCE</scope>
    <source>
        <strain evidence="1">Expedition CK06-06</strain>
    </source>
</reference>
<comment type="caution">
    <text evidence="1">The sequence shown here is derived from an EMBL/GenBank/DDBJ whole genome shotgun (WGS) entry which is preliminary data.</text>
</comment>